<evidence type="ECO:0000313" key="3">
    <source>
        <dbReference type="Proteomes" id="UP001165136"/>
    </source>
</evidence>
<protein>
    <submittedName>
        <fullName evidence="2">Uncharacterized protein</fullName>
    </submittedName>
</protein>
<proteinExistence type="predicted"/>
<sequence>MINGGCELDLIADLDGPPPPPDRAIGDEDHSIHSVRHADGPTEVVSADPLTLRFSTTDDQLAFPAVEGGGLRGQALNRSLGLPAPAGANSYARPPTCDRAAIKPTTNGRGRWATMAYSPR</sequence>
<dbReference type="AlphaFoldDB" id="A0A9W6QYU5"/>
<feature type="compositionally biased region" description="Basic and acidic residues" evidence="1">
    <location>
        <begin position="24"/>
        <end position="40"/>
    </location>
</feature>
<feature type="region of interest" description="Disordered" evidence="1">
    <location>
        <begin position="83"/>
        <end position="120"/>
    </location>
</feature>
<accession>A0A9W6QYU5</accession>
<dbReference type="Proteomes" id="UP001165136">
    <property type="component" value="Unassembled WGS sequence"/>
</dbReference>
<evidence type="ECO:0000313" key="2">
    <source>
        <dbReference type="EMBL" id="GLY64512.1"/>
    </source>
</evidence>
<gene>
    <name evidence="2" type="ORF">Atai01_11310</name>
</gene>
<keyword evidence="3" id="KW-1185">Reference proteome</keyword>
<dbReference type="EMBL" id="BSTI01000002">
    <property type="protein sequence ID" value="GLY64512.1"/>
    <property type="molecule type" value="Genomic_DNA"/>
</dbReference>
<feature type="region of interest" description="Disordered" evidence="1">
    <location>
        <begin position="10"/>
        <end position="41"/>
    </location>
</feature>
<evidence type="ECO:0000256" key="1">
    <source>
        <dbReference type="SAM" id="MobiDB-lite"/>
    </source>
</evidence>
<name>A0A9W6QYU5_9PSEU</name>
<reference evidence="2" key="1">
    <citation type="submission" date="2023-03" db="EMBL/GenBank/DDBJ databases">
        <title>Amycolatopsis taiwanensis NBRC 103393.</title>
        <authorList>
            <person name="Ichikawa N."/>
            <person name="Sato H."/>
            <person name="Tonouchi N."/>
        </authorList>
    </citation>
    <scope>NUCLEOTIDE SEQUENCE</scope>
    <source>
        <strain evidence="2">NBRC 103393</strain>
    </source>
</reference>
<dbReference type="RefSeq" id="WP_285486083.1">
    <property type="nucleotide sequence ID" value="NZ_BSTI01000002.1"/>
</dbReference>
<comment type="caution">
    <text evidence="2">The sequence shown here is derived from an EMBL/GenBank/DDBJ whole genome shotgun (WGS) entry which is preliminary data.</text>
</comment>
<organism evidence="2 3">
    <name type="scientific">Amycolatopsis taiwanensis</name>
    <dbReference type="NCBI Taxonomy" id="342230"/>
    <lineage>
        <taxon>Bacteria</taxon>
        <taxon>Bacillati</taxon>
        <taxon>Actinomycetota</taxon>
        <taxon>Actinomycetes</taxon>
        <taxon>Pseudonocardiales</taxon>
        <taxon>Pseudonocardiaceae</taxon>
        <taxon>Amycolatopsis</taxon>
    </lineage>
</organism>